<reference evidence="1 2" key="1">
    <citation type="submission" date="2019-07" db="EMBL/GenBank/DDBJ databases">
        <title>Draft genome assembly of a fouling barnacle, Amphibalanus amphitrite (Darwin, 1854): The first reference genome for Thecostraca.</title>
        <authorList>
            <person name="Kim W."/>
        </authorList>
    </citation>
    <scope>NUCLEOTIDE SEQUENCE [LARGE SCALE GENOMIC DNA]</scope>
    <source>
        <strain evidence="1">SNU_AA5</strain>
        <tissue evidence="1">Soma without cirri and trophi</tissue>
    </source>
</reference>
<dbReference type="Gene3D" id="3.40.250.10">
    <property type="entry name" value="Rhodanese-like domain"/>
    <property type="match status" value="1"/>
</dbReference>
<dbReference type="Proteomes" id="UP000440578">
    <property type="component" value="Unassembled WGS sequence"/>
</dbReference>
<proteinExistence type="predicted"/>
<dbReference type="InterPro" id="IPR036873">
    <property type="entry name" value="Rhodanese-like_dom_sf"/>
</dbReference>
<gene>
    <name evidence="1" type="ORF">FJT64_003980</name>
</gene>
<evidence type="ECO:0000313" key="1">
    <source>
        <dbReference type="EMBL" id="KAF0298665.1"/>
    </source>
</evidence>
<name>A0A6A4VWT5_AMPAM</name>
<comment type="caution">
    <text evidence="1">The sequence shown here is derived from an EMBL/GenBank/DDBJ whole genome shotgun (WGS) entry which is preliminary data.</text>
</comment>
<protein>
    <submittedName>
        <fullName evidence="1">Uncharacterized protein</fullName>
    </submittedName>
</protein>
<dbReference type="Gene3D" id="3.90.190.10">
    <property type="entry name" value="Protein tyrosine phosphatase superfamily"/>
    <property type="match status" value="1"/>
</dbReference>
<dbReference type="AlphaFoldDB" id="A0A6A4VWT5"/>
<organism evidence="1 2">
    <name type="scientific">Amphibalanus amphitrite</name>
    <name type="common">Striped barnacle</name>
    <name type="synonym">Balanus amphitrite</name>
    <dbReference type="NCBI Taxonomy" id="1232801"/>
    <lineage>
        <taxon>Eukaryota</taxon>
        <taxon>Metazoa</taxon>
        <taxon>Ecdysozoa</taxon>
        <taxon>Arthropoda</taxon>
        <taxon>Crustacea</taxon>
        <taxon>Multicrustacea</taxon>
        <taxon>Cirripedia</taxon>
        <taxon>Thoracica</taxon>
        <taxon>Thoracicalcarea</taxon>
        <taxon>Balanomorpha</taxon>
        <taxon>Balanoidea</taxon>
        <taxon>Balanidae</taxon>
        <taxon>Amphibalaninae</taxon>
        <taxon>Amphibalanus</taxon>
    </lineage>
</organism>
<dbReference type="InterPro" id="IPR029021">
    <property type="entry name" value="Prot-tyrosine_phosphatase-like"/>
</dbReference>
<keyword evidence="2" id="KW-1185">Reference proteome</keyword>
<dbReference type="OrthoDB" id="9949983at2759"/>
<accession>A0A6A4VWT5</accession>
<evidence type="ECO:0000313" key="2">
    <source>
        <dbReference type="Proteomes" id="UP000440578"/>
    </source>
</evidence>
<sequence length="331" mass="36334">MLARWRGAQDLDAAELAGRSHVVLYDDTSSGWEDASDTLAAAFGALRRRGLAPVCISGGFGAVQARFPYMLTSKVLTINTFRTKYLQWFPSLVEDELLVGRADQATNPNVVCELRVTHVVNLLPAPLPRVFDHITYLAAPLREGQDQQLLSMLPRILPEWCVAGWRGVVCGWLAQSGVRRREALRGVCRREALSGVRQREALSGVRQREALSGVRQREALRGVRQREALRGVRQREALRGARPWCVQCSVPLDGLRGCSQRVSAPLAETSFAELHLQLCICLSSSDRLSSLPGAGILVRPELGAGGSGRLRFAATCCFCWTELTGGQVSEE</sequence>
<dbReference type="EMBL" id="VIIS01001418">
    <property type="protein sequence ID" value="KAF0298665.1"/>
    <property type="molecule type" value="Genomic_DNA"/>
</dbReference>